<sequence length="219" mass="22941">MSPGRMAYLYLPLLIAGLAAHRVVAQSANGTVLNVPPDQYFDGDDGQWATFGVQVGTPSQNLRLLPGTGVSDVRVVVAEGCTSADGTGCPGNRGMVFSPNASSTWDQIGLYELSIYEEKFLGYSGNGLYGNDTVTLGWSGTSAPAMPGQVVTGIATKDFYLGTLPLSRLPTNLTTLNNPIPSVLQQLKTGGHIPSLSWGYTAGSYGLQPQYFGSLTLGG</sequence>
<keyword evidence="2" id="KW-1185">Reference proteome</keyword>
<proteinExistence type="predicted"/>
<dbReference type="Proteomes" id="UP001186974">
    <property type="component" value="Unassembled WGS sequence"/>
</dbReference>
<reference evidence="1" key="1">
    <citation type="submission" date="2024-09" db="EMBL/GenBank/DDBJ databases">
        <title>Black Yeasts Isolated from many extreme environments.</title>
        <authorList>
            <person name="Coleine C."/>
            <person name="Stajich J.E."/>
            <person name="Selbmann L."/>
        </authorList>
    </citation>
    <scope>NUCLEOTIDE SEQUENCE</scope>
    <source>
        <strain evidence="1">CCFEE 5737</strain>
    </source>
</reference>
<comment type="caution">
    <text evidence="1">The sequence shown here is derived from an EMBL/GenBank/DDBJ whole genome shotgun (WGS) entry which is preliminary data.</text>
</comment>
<feature type="non-terminal residue" evidence="1">
    <location>
        <position position="219"/>
    </location>
</feature>
<dbReference type="EMBL" id="JAWDJW010000230">
    <property type="protein sequence ID" value="KAK3081246.1"/>
    <property type="molecule type" value="Genomic_DNA"/>
</dbReference>
<evidence type="ECO:0000313" key="2">
    <source>
        <dbReference type="Proteomes" id="UP001186974"/>
    </source>
</evidence>
<evidence type="ECO:0000313" key="1">
    <source>
        <dbReference type="EMBL" id="KAK3081246.1"/>
    </source>
</evidence>
<protein>
    <submittedName>
        <fullName evidence="1">Uncharacterized protein</fullName>
    </submittedName>
</protein>
<name>A0ACC3DWS1_9PEZI</name>
<accession>A0ACC3DWS1</accession>
<organism evidence="1 2">
    <name type="scientific">Coniosporium uncinatum</name>
    <dbReference type="NCBI Taxonomy" id="93489"/>
    <lineage>
        <taxon>Eukaryota</taxon>
        <taxon>Fungi</taxon>
        <taxon>Dikarya</taxon>
        <taxon>Ascomycota</taxon>
        <taxon>Pezizomycotina</taxon>
        <taxon>Dothideomycetes</taxon>
        <taxon>Dothideomycetes incertae sedis</taxon>
        <taxon>Coniosporium</taxon>
    </lineage>
</organism>
<gene>
    <name evidence="1" type="ORF">LTS18_008723</name>
</gene>